<dbReference type="PROSITE" id="PS51371">
    <property type="entry name" value="CBS"/>
    <property type="match status" value="2"/>
</dbReference>
<dbReference type="Proteomes" id="UP000288102">
    <property type="component" value="Unassembled WGS sequence"/>
</dbReference>
<dbReference type="InterPro" id="IPR018490">
    <property type="entry name" value="cNMP-bd_dom_sf"/>
</dbReference>
<dbReference type="InterPro" id="IPR046342">
    <property type="entry name" value="CBS_dom_sf"/>
</dbReference>
<dbReference type="InterPro" id="IPR051257">
    <property type="entry name" value="Diverse_CBS-Domain"/>
</dbReference>
<dbReference type="Pfam" id="PF00027">
    <property type="entry name" value="cNMP_binding"/>
    <property type="match status" value="1"/>
</dbReference>
<feature type="domain" description="CBS" evidence="4">
    <location>
        <begin position="237"/>
        <end position="296"/>
    </location>
</feature>
<dbReference type="InterPro" id="IPR018821">
    <property type="entry name" value="DUF294_put_nucleoTrafse_sb-bd"/>
</dbReference>
<evidence type="ECO:0000313" key="6">
    <source>
        <dbReference type="Proteomes" id="UP000288102"/>
    </source>
</evidence>
<dbReference type="Pfam" id="PF00571">
    <property type="entry name" value="CBS"/>
    <property type="match status" value="2"/>
</dbReference>
<dbReference type="InterPro" id="IPR000644">
    <property type="entry name" value="CBS_dom"/>
</dbReference>
<dbReference type="SUPFAM" id="SSF51206">
    <property type="entry name" value="cAMP-binding domain-like"/>
    <property type="match status" value="1"/>
</dbReference>
<dbReference type="CDD" id="cd00038">
    <property type="entry name" value="CAP_ED"/>
    <property type="match status" value="1"/>
</dbReference>
<dbReference type="RefSeq" id="WP_127337134.1">
    <property type="nucleotide sequence ID" value="NZ_QWDM01000002.1"/>
</dbReference>
<dbReference type="PANTHER" id="PTHR43080">
    <property type="entry name" value="CBS DOMAIN-CONTAINING PROTEIN CBSX3, MITOCHONDRIAL"/>
    <property type="match status" value="1"/>
</dbReference>
<dbReference type="PROSITE" id="PS50042">
    <property type="entry name" value="CNMP_BINDING_3"/>
    <property type="match status" value="1"/>
</dbReference>
<evidence type="ECO:0000256" key="2">
    <source>
        <dbReference type="PROSITE-ProRule" id="PRU00703"/>
    </source>
</evidence>
<dbReference type="PANTHER" id="PTHR43080:SF2">
    <property type="entry name" value="CBS DOMAIN-CONTAINING PROTEIN"/>
    <property type="match status" value="1"/>
</dbReference>
<dbReference type="GO" id="GO:0008773">
    <property type="term" value="F:[protein-PII] uridylyltransferase activity"/>
    <property type="evidence" value="ECO:0007669"/>
    <property type="project" value="InterPro"/>
</dbReference>
<proteinExistence type="predicted"/>
<accession>A0A434ABX9</accession>
<dbReference type="Pfam" id="PF10335">
    <property type="entry name" value="DUF294_C"/>
    <property type="match status" value="1"/>
</dbReference>
<dbReference type="AlphaFoldDB" id="A0A434ABX9"/>
<dbReference type="Gene3D" id="3.10.580.10">
    <property type="entry name" value="CBS-domain"/>
    <property type="match status" value="1"/>
</dbReference>
<comment type="caution">
    <text evidence="5">The sequence shown here is derived from an EMBL/GenBank/DDBJ whole genome shotgun (WGS) entry which is preliminary data.</text>
</comment>
<name>A0A434ABX9_9FLAO</name>
<dbReference type="Gene3D" id="2.60.120.10">
    <property type="entry name" value="Jelly Rolls"/>
    <property type="match status" value="1"/>
</dbReference>
<dbReference type="EMBL" id="QWDM01000002">
    <property type="protein sequence ID" value="RUT71888.1"/>
    <property type="molecule type" value="Genomic_DNA"/>
</dbReference>
<dbReference type="Pfam" id="PF03445">
    <property type="entry name" value="DUF294"/>
    <property type="match status" value="1"/>
</dbReference>
<gene>
    <name evidence="5" type="ORF">D0817_04165</name>
</gene>
<evidence type="ECO:0000259" key="4">
    <source>
        <dbReference type="PROSITE" id="PS51371"/>
    </source>
</evidence>
<keyword evidence="1 2" id="KW-0129">CBS domain</keyword>
<protein>
    <submittedName>
        <fullName evidence="5">CBS domain-containing protein</fullName>
    </submittedName>
</protein>
<sequence length="639" mass="72256">MKNTISHRVADFLKNYPPFSFLHQADLEKLSEQISIVYKEKDAVIFAENEKTHDSFYVVHKGAVALKKNLKNVVLDMCDEGDIFGLRPLLAQENYIMEAVAHEESILYAIPIAVFKPYALENRIVGNFLIESYASNTRNPYSDIHKDKLYGDDLVPESMHSESHSFDLQPIKYSKKIVTCSPSTTARDVAKIMNKKKVGAILIVDEMVPIGIITDKDLRNKIVTGDYSILTTAETIMTKPVVTYPKKMTVTEAQMAMMKSNISYLCLTKDGTNNTKAVGILSKHDVMVALGNNPAVLIKALKRAKKPKDIKPIRARIMQLLQGYLDQNIPMTLISKIITGLNEACTSRVIEMSIEKMSSPPPVKFAWLALGSQGRSEQMLHTDQDNAIVYENVSEVFREETKVYFLKFAALVNKGLFEIGYDYCPADMMASSPKWCMSLDEWKNQVHHWITNPGKNEVLLSFIFFDYSVTYGDAEIANELSDAIFENIKANPVFYVHLVSGALQSPSPTGFFRQFLVEQDGANKDNFDIKRRALMPLTDAARVLILSHSVKSISNTAERFEKLADLEPNNRELYLSCSYSFKALLKFRTKQGLLHNDSGQFIALESLSKMEKIKLKRTFKTIKELQELISVRFNISNIV</sequence>
<evidence type="ECO:0000313" key="5">
    <source>
        <dbReference type="EMBL" id="RUT71888.1"/>
    </source>
</evidence>
<dbReference type="CDD" id="cd05401">
    <property type="entry name" value="NT_GlnE_GlnD_like"/>
    <property type="match status" value="1"/>
</dbReference>
<dbReference type="InterPro" id="IPR000595">
    <property type="entry name" value="cNMP-bd_dom"/>
</dbReference>
<evidence type="ECO:0000259" key="3">
    <source>
        <dbReference type="PROSITE" id="PS50042"/>
    </source>
</evidence>
<dbReference type="InterPro" id="IPR005105">
    <property type="entry name" value="GlnD_Uridyltrans_N"/>
</dbReference>
<dbReference type="InterPro" id="IPR014710">
    <property type="entry name" value="RmlC-like_jellyroll"/>
</dbReference>
<organism evidence="5 6">
    <name type="scientific">Flavobacterium cupreum</name>
    <dbReference type="NCBI Taxonomy" id="2133766"/>
    <lineage>
        <taxon>Bacteria</taxon>
        <taxon>Pseudomonadati</taxon>
        <taxon>Bacteroidota</taxon>
        <taxon>Flavobacteriia</taxon>
        <taxon>Flavobacteriales</taxon>
        <taxon>Flavobacteriaceae</taxon>
        <taxon>Flavobacterium</taxon>
    </lineage>
</organism>
<feature type="domain" description="CBS" evidence="4">
    <location>
        <begin position="173"/>
        <end position="228"/>
    </location>
</feature>
<feature type="domain" description="Cyclic nucleotide-binding" evidence="3">
    <location>
        <begin position="18"/>
        <end position="136"/>
    </location>
</feature>
<dbReference type="OrthoDB" id="9810963at2"/>
<reference evidence="6" key="1">
    <citation type="journal article" date="2019" name="Syst. Appl. Microbiol.">
        <title>Flavobacterium circumlabens sp. nov. and Flavobacterium cupreum sp. nov., two psychrotrophic species isolated from Antarctic environmental samples.</title>
        <authorList>
            <person name="Kralova S."/>
            <person name="Busse H.-J."/>
            <person name="Svec P."/>
            <person name="Maslanova I."/>
            <person name="Stankova E."/>
            <person name="Bartak M."/>
            <person name="Sedlacek I."/>
        </authorList>
    </citation>
    <scope>NUCLEOTIDE SEQUENCE [LARGE SCALE GENOMIC DNA]</scope>
    <source>
        <strain evidence="6">CCM 8825</strain>
    </source>
</reference>
<evidence type="ECO:0000256" key="1">
    <source>
        <dbReference type="ARBA" id="ARBA00023122"/>
    </source>
</evidence>
<dbReference type="SUPFAM" id="SSF54631">
    <property type="entry name" value="CBS-domain pair"/>
    <property type="match status" value="1"/>
</dbReference>
<keyword evidence="6" id="KW-1185">Reference proteome</keyword>
<dbReference type="SMART" id="SM00116">
    <property type="entry name" value="CBS"/>
    <property type="match status" value="2"/>
</dbReference>